<keyword evidence="3" id="KW-1185">Reference proteome</keyword>
<proteinExistence type="predicted"/>
<dbReference type="RefSeq" id="WP_207273423.1">
    <property type="nucleotide sequence ID" value="NZ_JAFMPK010000008.1"/>
</dbReference>
<feature type="non-terminal residue" evidence="2">
    <location>
        <position position="1"/>
    </location>
</feature>
<protein>
    <submittedName>
        <fullName evidence="2">Peptidoglycan-binding protein</fullName>
    </submittedName>
</protein>
<dbReference type="EMBL" id="JAFMPK010000008">
    <property type="protein sequence ID" value="MBO0607485.1"/>
    <property type="molecule type" value="Genomic_DNA"/>
</dbReference>
<accession>A0ABS3I3B6</accession>
<dbReference type="InterPro" id="IPR002477">
    <property type="entry name" value="Peptidoglycan-bd-like"/>
</dbReference>
<dbReference type="InterPro" id="IPR036365">
    <property type="entry name" value="PGBD-like_sf"/>
</dbReference>
<gene>
    <name evidence="2" type="ORF">J0911_00390</name>
</gene>
<evidence type="ECO:0000313" key="3">
    <source>
        <dbReference type="Proteomes" id="UP000664617"/>
    </source>
</evidence>
<evidence type="ECO:0000313" key="2">
    <source>
        <dbReference type="EMBL" id="MBO0607485.1"/>
    </source>
</evidence>
<evidence type="ECO:0000259" key="1">
    <source>
        <dbReference type="Pfam" id="PF01471"/>
    </source>
</evidence>
<dbReference type="InterPro" id="IPR036366">
    <property type="entry name" value="PGBDSf"/>
</dbReference>
<feature type="domain" description="Peptidoglycan binding-like" evidence="1">
    <location>
        <begin position="56"/>
        <end position="97"/>
    </location>
</feature>
<name>A0ABS3I3B6_9MICO</name>
<dbReference type="Gene3D" id="1.10.101.10">
    <property type="entry name" value="PGBD-like superfamily/PGBD"/>
    <property type="match status" value="1"/>
</dbReference>
<organism evidence="2 3">
    <name type="scientific">Myceligenerans salitolerans</name>
    <dbReference type="NCBI Taxonomy" id="1230528"/>
    <lineage>
        <taxon>Bacteria</taxon>
        <taxon>Bacillati</taxon>
        <taxon>Actinomycetota</taxon>
        <taxon>Actinomycetes</taxon>
        <taxon>Micrococcales</taxon>
        <taxon>Promicromonosporaceae</taxon>
        <taxon>Myceligenerans</taxon>
    </lineage>
</organism>
<dbReference type="Proteomes" id="UP000664617">
    <property type="component" value="Unassembled WGS sequence"/>
</dbReference>
<reference evidence="3" key="1">
    <citation type="submission" date="2023-07" db="EMBL/GenBank/DDBJ databases">
        <title>Myceligenerans salitolerans sp. nov., a halotolerant actinomycete isolated from a salt lake in Xinjiang, China.</title>
        <authorList>
            <person name="Guan T."/>
        </authorList>
    </citation>
    <scope>NUCLEOTIDE SEQUENCE [LARGE SCALE GENOMIC DNA]</scope>
    <source>
        <strain evidence="3">XHU 5031</strain>
    </source>
</reference>
<dbReference type="SUPFAM" id="SSF47090">
    <property type="entry name" value="PGBD-like"/>
    <property type="match status" value="1"/>
</dbReference>
<dbReference type="Pfam" id="PF01471">
    <property type="entry name" value="PG_binding_1"/>
    <property type="match status" value="1"/>
</dbReference>
<sequence length="161" mass="17337">TESDEGAYSTSFWDGAGALTDDFGDHYDEIGNSLCDGCADSWDTGTVRAWQVILFVEGYISHTQIDGRFGPNTTSATRAYQDDHGLGVDGMVGPATWGHADGHLEWNSSRTRVLYRGAEGSVYFERGNSDHGNTGGGGAYRIIKACVSTYCASFGSPRIHH</sequence>
<comment type="caution">
    <text evidence="2">The sequence shown here is derived from an EMBL/GenBank/DDBJ whole genome shotgun (WGS) entry which is preliminary data.</text>
</comment>